<reference evidence="1" key="2">
    <citation type="journal article" date="2015" name="Data Brief">
        <title>Shoot transcriptome of the giant reed, Arundo donax.</title>
        <authorList>
            <person name="Barrero R.A."/>
            <person name="Guerrero F.D."/>
            <person name="Moolhuijzen P."/>
            <person name="Goolsby J.A."/>
            <person name="Tidwell J."/>
            <person name="Bellgard S.E."/>
            <person name="Bellgard M.I."/>
        </authorList>
    </citation>
    <scope>NUCLEOTIDE SEQUENCE</scope>
    <source>
        <tissue evidence="1">Shoot tissue taken approximately 20 cm above the soil surface</tissue>
    </source>
</reference>
<name>A0A0A9GY26_ARUDO</name>
<proteinExistence type="predicted"/>
<reference evidence="1" key="1">
    <citation type="submission" date="2014-09" db="EMBL/GenBank/DDBJ databases">
        <authorList>
            <person name="Magalhaes I.L.F."/>
            <person name="Oliveira U."/>
            <person name="Santos F.R."/>
            <person name="Vidigal T.H.D.A."/>
            <person name="Brescovit A.D."/>
            <person name="Santos A.J."/>
        </authorList>
    </citation>
    <scope>NUCLEOTIDE SEQUENCE</scope>
    <source>
        <tissue evidence="1">Shoot tissue taken approximately 20 cm above the soil surface</tissue>
    </source>
</reference>
<protein>
    <submittedName>
        <fullName evidence="1">Uncharacterized protein</fullName>
    </submittedName>
</protein>
<sequence length="40" mass="4439">MKVPVGSAMQLSIFTHLRHTGKYRALGTRHATSCIIWVNG</sequence>
<evidence type="ECO:0000313" key="1">
    <source>
        <dbReference type="EMBL" id="JAE29900.1"/>
    </source>
</evidence>
<organism evidence="1">
    <name type="scientific">Arundo donax</name>
    <name type="common">Giant reed</name>
    <name type="synonym">Donax arundinaceus</name>
    <dbReference type="NCBI Taxonomy" id="35708"/>
    <lineage>
        <taxon>Eukaryota</taxon>
        <taxon>Viridiplantae</taxon>
        <taxon>Streptophyta</taxon>
        <taxon>Embryophyta</taxon>
        <taxon>Tracheophyta</taxon>
        <taxon>Spermatophyta</taxon>
        <taxon>Magnoliopsida</taxon>
        <taxon>Liliopsida</taxon>
        <taxon>Poales</taxon>
        <taxon>Poaceae</taxon>
        <taxon>PACMAD clade</taxon>
        <taxon>Arundinoideae</taxon>
        <taxon>Arundineae</taxon>
        <taxon>Arundo</taxon>
    </lineage>
</organism>
<dbReference type="AlphaFoldDB" id="A0A0A9GY26"/>
<accession>A0A0A9GY26</accession>
<dbReference type="EMBL" id="GBRH01167996">
    <property type="protein sequence ID" value="JAE29900.1"/>
    <property type="molecule type" value="Transcribed_RNA"/>
</dbReference>